<comment type="caution">
    <text evidence="5">The sequence shown here is derived from an EMBL/GenBank/DDBJ whole genome shotgun (WGS) entry which is preliminary data.</text>
</comment>
<dbReference type="EMBL" id="JBHTLY010000001">
    <property type="protein sequence ID" value="MFD1201053.1"/>
    <property type="molecule type" value="Genomic_DNA"/>
</dbReference>
<keyword evidence="6" id="KW-1185">Reference proteome</keyword>
<evidence type="ECO:0000313" key="5">
    <source>
        <dbReference type="EMBL" id="MFD1201053.1"/>
    </source>
</evidence>
<feature type="domain" description="N-acetyltransferase" evidence="4">
    <location>
        <begin position="209"/>
        <end position="363"/>
    </location>
</feature>
<dbReference type="Proteomes" id="UP001597181">
    <property type="component" value="Unassembled WGS sequence"/>
</dbReference>
<feature type="region of interest" description="Disordered" evidence="3">
    <location>
        <begin position="1"/>
        <end position="29"/>
    </location>
</feature>
<proteinExistence type="predicted"/>
<dbReference type="Pfam" id="PF00583">
    <property type="entry name" value="Acetyltransf_1"/>
    <property type="match status" value="2"/>
</dbReference>
<evidence type="ECO:0000256" key="1">
    <source>
        <dbReference type="ARBA" id="ARBA00022679"/>
    </source>
</evidence>
<dbReference type="CDD" id="cd04301">
    <property type="entry name" value="NAT_SF"/>
    <property type="match status" value="2"/>
</dbReference>
<evidence type="ECO:0000313" key="6">
    <source>
        <dbReference type="Proteomes" id="UP001597181"/>
    </source>
</evidence>
<dbReference type="InterPro" id="IPR000182">
    <property type="entry name" value="GNAT_dom"/>
</dbReference>
<sequence>MTQTPAASPERDQIKADTEPLRPISERLTAPPRIAAPVALHGLTWRELRHSDLTALLEFERAVDEADDPDASTDAEDLEERFDTPGFTPATDTIIALTPGGAIVAYGEAYLEASGEGIVTAHINGRVHPEWRRKGLGTQLLRWQAQRGTQQLAASPLQLPAMMSTLVGEHAAGQRALFEAEGFRPARWWIEMERDLEEAVPAPALAPGLRVEPFTSQWSGQARLAINESFRDHWGSQPTSHDEWDDAKQADDFRASWSAVAIATHADGTEEVVGAITVEGDEDEWESYGYRFGNVDELGVTRAWRGRGIASALLSSAMRAMRADGVERATLDVDSDSPTGANALYAKLGFAETGRSVTYAKTF</sequence>
<dbReference type="InterPro" id="IPR050680">
    <property type="entry name" value="YpeA/RimI_acetyltransf"/>
</dbReference>
<dbReference type="InterPro" id="IPR016181">
    <property type="entry name" value="Acyl_CoA_acyltransferase"/>
</dbReference>
<reference evidence="6" key="1">
    <citation type="journal article" date="2019" name="Int. J. Syst. Evol. Microbiol.">
        <title>The Global Catalogue of Microorganisms (GCM) 10K type strain sequencing project: providing services to taxonomists for standard genome sequencing and annotation.</title>
        <authorList>
            <consortium name="The Broad Institute Genomics Platform"/>
            <consortium name="The Broad Institute Genome Sequencing Center for Infectious Disease"/>
            <person name="Wu L."/>
            <person name="Ma J."/>
        </authorList>
    </citation>
    <scope>NUCLEOTIDE SEQUENCE [LARGE SCALE GENOMIC DNA]</scope>
    <source>
        <strain evidence="6">CCUG 50213</strain>
    </source>
</reference>
<gene>
    <name evidence="5" type="ORF">ACFQ3U_04005</name>
</gene>
<dbReference type="GO" id="GO:0016746">
    <property type="term" value="F:acyltransferase activity"/>
    <property type="evidence" value="ECO:0007669"/>
    <property type="project" value="UniProtKB-KW"/>
</dbReference>
<evidence type="ECO:0000259" key="4">
    <source>
        <dbReference type="PROSITE" id="PS51186"/>
    </source>
</evidence>
<keyword evidence="1 5" id="KW-0808">Transferase</keyword>
<evidence type="ECO:0000256" key="2">
    <source>
        <dbReference type="ARBA" id="ARBA00023315"/>
    </source>
</evidence>
<dbReference type="SUPFAM" id="SSF55729">
    <property type="entry name" value="Acyl-CoA N-acyltransferases (Nat)"/>
    <property type="match status" value="2"/>
</dbReference>
<dbReference type="Gene3D" id="3.40.630.30">
    <property type="match status" value="1"/>
</dbReference>
<accession>A0ABW3TM04</accession>
<evidence type="ECO:0000256" key="3">
    <source>
        <dbReference type="SAM" id="MobiDB-lite"/>
    </source>
</evidence>
<dbReference type="RefSeq" id="WP_343959828.1">
    <property type="nucleotide sequence ID" value="NZ_BAAAKZ010000003.1"/>
</dbReference>
<dbReference type="PANTHER" id="PTHR43420">
    <property type="entry name" value="ACETYLTRANSFERASE"/>
    <property type="match status" value="1"/>
</dbReference>
<dbReference type="EC" id="2.3.1.-" evidence="5"/>
<organism evidence="5 6">
    <name type="scientific">Leucobacter albus</name>
    <dbReference type="NCBI Taxonomy" id="272210"/>
    <lineage>
        <taxon>Bacteria</taxon>
        <taxon>Bacillati</taxon>
        <taxon>Actinomycetota</taxon>
        <taxon>Actinomycetes</taxon>
        <taxon>Micrococcales</taxon>
        <taxon>Microbacteriaceae</taxon>
        <taxon>Leucobacter</taxon>
    </lineage>
</organism>
<feature type="domain" description="N-acetyltransferase" evidence="4">
    <location>
        <begin position="43"/>
        <end position="197"/>
    </location>
</feature>
<protein>
    <submittedName>
        <fullName evidence="5">GNAT family N-acetyltransferase</fullName>
        <ecNumber evidence="5">2.3.1.-</ecNumber>
    </submittedName>
</protein>
<keyword evidence="2 5" id="KW-0012">Acyltransferase</keyword>
<feature type="compositionally biased region" description="Basic and acidic residues" evidence="3">
    <location>
        <begin position="9"/>
        <end position="20"/>
    </location>
</feature>
<name>A0ABW3TM04_9MICO</name>
<dbReference type="PROSITE" id="PS51186">
    <property type="entry name" value="GNAT"/>
    <property type="match status" value="2"/>
</dbReference>